<dbReference type="Pfam" id="PF00072">
    <property type="entry name" value="Response_reg"/>
    <property type="match status" value="1"/>
</dbReference>
<dbReference type="AlphaFoldDB" id="A0A0J6S6X2"/>
<accession>A0A0J6S6X2</accession>
<dbReference type="SMART" id="SM00448">
    <property type="entry name" value="REC"/>
    <property type="match status" value="1"/>
</dbReference>
<dbReference type="InterPro" id="IPR011006">
    <property type="entry name" value="CheY-like_superfamily"/>
</dbReference>
<dbReference type="InterPro" id="IPR016032">
    <property type="entry name" value="Sig_transdc_resp-reg_C-effctor"/>
</dbReference>
<protein>
    <submittedName>
        <fullName evidence="7">Nodulation protein W</fullName>
    </submittedName>
</protein>
<dbReference type="SUPFAM" id="SSF52172">
    <property type="entry name" value="CheY-like"/>
    <property type="match status" value="1"/>
</dbReference>
<keyword evidence="2" id="KW-0238">DNA-binding</keyword>
<dbReference type="GO" id="GO:0003677">
    <property type="term" value="F:DNA binding"/>
    <property type="evidence" value="ECO:0007669"/>
    <property type="project" value="UniProtKB-KW"/>
</dbReference>
<dbReference type="InterPro" id="IPR001789">
    <property type="entry name" value="Sig_transdc_resp-reg_receiver"/>
</dbReference>
<gene>
    <name evidence="7" type="ORF">VP06_25295</name>
</gene>
<organism evidence="7 8">
    <name type="scientific">Methylobacterium aquaticum</name>
    <dbReference type="NCBI Taxonomy" id="270351"/>
    <lineage>
        <taxon>Bacteria</taxon>
        <taxon>Pseudomonadati</taxon>
        <taxon>Pseudomonadota</taxon>
        <taxon>Alphaproteobacteria</taxon>
        <taxon>Hyphomicrobiales</taxon>
        <taxon>Methylobacteriaceae</taxon>
        <taxon>Methylobacterium</taxon>
    </lineage>
</organism>
<evidence type="ECO:0000259" key="5">
    <source>
        <dbReference type="PROSITE" id="PS50043"/>
    </source>
</evidence>
<dbReference type="InterPro" id="IPR036388">
    <property type="entry name" value="WH-like_DNA-bd_sf"/>
</dbReference>
<keyword evidence="1" id="KW-0805">Transcription regulation</keyword>
<keyword evidence="3" id="KW-0804">Transcription</keyword>
<keyword evidence="4" id="KW-0597">Phosphoprotein</keyword>
<dbReference type="PROSITE" id="PS50110">
    <property type="entry name" value="RESPONSE_REGULATORY"/>
    <property type="match status" value="1"/>
</dbReference>
<evidence type="ECO:0000256" key="3">
    <source>
        <dbReference type="ARBA" id="ARBA00023163"/>
    </source>
</evidence>
<dbReference type="PANTHER" id="PTHR44688:SF16">
    <property type="entry name" value="DNA-BINDING TRANSCRIPTIONAL ACTIVATOR DEVR_DOSR"/>
    <property type="match status" value="1"/>
</dbReference>
<dbReference type="OrthoDB" id="9782655at2"/>
<dbReference type="CDD" id="cd06170">
    <property type="entry name" value="LuxR_C_like"/>
    <property type="match status" value="1"/>
</dbReference>
<feature type="domain" description="Response regulatory" evidence="6">
    <location>
        <begin position="5"/>
        <end position="119"/>
    </location>
</feature>
<dbReference type="Proteomes" id="UP000035929">
    <property type="component" value="Unassembled WGS sequence"/>
</dbReference>
<evidence type="ECO:0000313" key="8">
    <source>
        <dbReference type="Proteomes" id="UP000035929"/>
    </source>
</evidence>
<dbReference type="InterPro" id="IPR000792">
    <property type="entry name" value="Tscrpt_reg_LuxR_C"/>
</dbReference>
<evidence type="ECO:0000256" key="2">
    <source>
        <dbReference type="ARBA" id="ARBA00023125"/>
    </source>
</evidence>
<sequence>MQTGTVHIVDDDAALRRALVRLCGSAGLKAIGHPDASHLLANPDVERPACILLDVRLTHDDGLDVQARFQASGTTIPIIFLTGYGTIPMTVRAMRGGAVEFLTKPAEDDDILAAIDRALALDAASLAAEAARGALAGRLASLTGRERDVFGLAIGGLMNKQIAAALGVSEITAKVHKRRVMEKMEARSLADLVRMAGELGIDAPRQR</sequence>
<name>A0A0J6S6X2_9HYPH</name>
<dbReference type="PRINTS" id="PR00038">
    <property type="entry name" value="HTHLUXR"/>
</dbReference>
<dbReference type="GO" id="GO:0000160">
    <property type="term" value="P:phosphorelay signal transduction system"/>
    <property type="evidence" value="ECO:0007669"/>
    <property type="project" value="InterPro"/>
</dbReference>
<dbReference type="PROSITE" id="PS50043">
    <property type="entry name" value="HTH_LUXR_2"/>
    <property type="match status" value="1"/>
</dbReference>
<comment type="caution">
    <text evidence="7">The sequence shown here is derived from an EMBL/GenBank/DDBJ whole genome shotgun (WGS) entry which is preliminary data.</text>
</comment>
<reference evidence="7 8" key="1">
    <citation type="submission" date="2015-03" db="EMBL/GenBank/DDBJ databases">
        <title>Genome sequencing of Methylobacterium aquaticum DSM16371 type strain.</title>
        <authorList>
            <person name="Chaudhry V."/>
            <person name="Patil P.B."/>
        </authorList>
    </citation>
    <scope>NUCLEOTIDE SEQUENCE [LARGE SCALE GENOMIC DNA]</scope>
    <source>
        <strain evidence="7 8">DSM 16371</strain>
    </source>
</reference>
<dbReference type="Gene3D" id="3.40.50.2300">
    <property type="match status" value="1"/>
</dbReference>
<evidence type="ECO:0000259" key="6">
    <source>
        <dbReference type="PROSITE" id="PS50110"/>
    </source>
</evidence>
<dbReference type="PANTHER" id="PTHR44688">
    <property type="entry name" value="DNA-BINDING TRANSCRIPTIONAL ACTIVATOR DEVR_DOSR"/>
    <property type="match status" value="1"/>
</dbReference>
<dbReference type="Pfam" id="PF00196">
    <property type="entry name" value="GerE"/>
    <property type="match status" value="1"/>
</dbReference>
<dbReference type="SUPFAM" id="SSF46894">
    <property type="entry name" value="C-terminal effector domain of the bipartite response regulators"/>
    <property type="match status" value="1"/>
</dbReference>
<dbReference type="SMART" id="SM00421">
    <property type="entry name" value="HTH_LUXR"/>
    <property type="match status" value="1"/>
</dbReference>
<evidence type="ECO:0000256" key="1">
    <source>
        <dbReference type="ARBA" id="ARBA00023015"/>
    </source>
</evidence>
<dbReference type="GO" id="GO:0006355">
    <property type="term" value="P:regulation of DNA-templated transcription"/>
    <property type="evidence" value="ECO:0007669"/>
    <property type="project" value="InterPro"/>
</dbReference>
<proteinExistence type="predicted"/>
<feature type="domain" description="HTH luxR-type" evidence="5">
    <location>
        <begin position="135"/>
        <end position="200"/>
    </location>
</feature>
<dbReference type="PATRIC" id="fig|270351.6.peg.3130"/>
<dbReference type="EMBL" id="LABX01000213">
    <property type="protein sequence ID" value="KMO29168.1"/>
    <property type="molecule type" value="Genomic_DNA"/>
</dbReference>
<evidence type="ECO:0000256" key="4">
    <source>
        <dbReference type="PROSITE-ProRule" id="PRU00169"/>
    </source>
</evidence>
<feature type="modified residue" description="4-aspartylphosphate" evidence="4">
    <location>
        <position position="54"/>
    </location>
</feature>
<dbReference type="RefSeq" id="WP_048466554.1">
    <property type="nucleotide sequence ID" value="NZ_JBNTQU010000040.1"/>
</dbReference>
<dbReference type="Gene3D" id="1.10.10.10">
    <property type="entry name" value="Winged helix-like DNA-binding domain superfamily/Winged helix DNA-binding domain"/>
    <property type="match status" value="1"/>
</dbReference>
<evidence type="ECO:0000313" key="7">
    <source>
        <dbReference type="EMBL" id="KMO29168.1"/>
    </source>
</evidence>